<dbReference type="STRING" id="1335616.WDC_1352"/>
<organism evidence="1 2">
    <name type="scientific">Paucilactobacillus wasatchensis</name>
    <dbReference type="NCBI Taxonomy" id="1335616"/>
    <lineage>
        <taxon>Bacteria</taxon>
        <taxon>Bacillati</taxon>
        <taxon>Bacillota</taxon>
        <taxon>Bacilli</taxon>
        <taxon>Lactobacillales</taxon>
        <taxon>Lactobacillaceae</taxon>
        <taxon>Paucilactobacillus</taxon>
    </lineage>
</organism>
<protein>
    <submittedName>
        <fullName evidence="1">Uncharacterized protein</fullName>
    </submittedName>
</protein>
<keyword evidence="2" id="KW-1185">Reference proteome</keyword>
<dbReference type="PATRIC" id="fig|1335616.4.peg.1355"/>
<evidence type="ECO:0000313" key="1">
    <source>
        <dbReference type="EMBL" id="KIS03057.1"/>
    </source>
</evidence>
<dbReference type="EMBL" id="AWTT01000033">
    <property type="protein sequence ID" value="KIS03057.1"/>
    <property type="molecule type" value="Genomic_DNA"/>
</dbReference>
<reference evidence="1 2" key="1">
    <citation type="submission" date="2013-08" db="EMBL/GenBank/DDBJ databases">
        <title>Lactobacillus wasatchii sp. WDC04, a late gas producing bacteria isolated from aged chedder cheese.</title>
        <authorList>
            <person name="Oberg C.J."/>
            <person name="Culumber M."/>
            <person name="McMahon D.J."/>
            <person name="Broadbent J.R."/>
            <person name="Oberg T.S."/>
            <person name="Ortaki F."/>
        </authorList>
    </citation>
    <scope>NUCLEOTIDE SEQUENCE [LARGE SCALE GENOMIC DNA]</scope>
    <source>
        <strain evidence="1 2">WDC04</strain>
    </source>
</reference>
<comment type="caution">
    <text evidence="1">The sequence shown here is derived from an EMBL/GenBank/DDBJ whole genome shotgun (WGS) entry which is preliminary data.</text>
</comment>
<dbReference type="AlphaFoldDB" id="A0A0D1A5Y8"/>
<sequence>MKVYFLSNNRYRLIETNTVSQYWIRDYSGIYRRSDKKMIFTPKQIKVSTYTSKQALVNKVVATSQEIPQSEFHKQFGNQQHSQLTLQHQQITIIHDHEKIGLHRI</sequence>
<accession>A0A0D1A5Y8</accession>
<name>A0A0D1A5Y8_9LACO</name>
<proteinExistence type="predicted"/>
<evidence type="ECO:0000313" key="2">
    <source>
        <dbReference type="Proteomes" id="UP000032279"/>
    </source>
</evidence>
<gene>
    <name evidence="1" type="ORF">WDC_1352</name>
</gene>
<dbReference type="Proteomes" id="UP000032279">
    <property type="component" value="Unassembled WGS sequence"/>
</dbReference>